<dbReference type="InterPro" id="IPR001034">
    <property type="entry name" value="DeoR_HTH"/>
</dbReference>
<dbReference type="PROSITE" id="PS52050">
    <property type="entry name" value="WYL"/>
    <property type="match status" value="1"/>
</dbReference>
<comment type="caution">
    <text evidence="4">The sequence shown here is derived from an EMBL/GenBank/DDBJ whole genome shotgun (WGS) entry which is preliminary data.</text>
</comment>
<evidence type="ECO:0000259" key="3">
    <source>
        <dbReference type="PROSITE" id="PS51000"/>
    </source>
</evidence>
<dbReference type="EMBL" id="WITJ01000012">
    <property type="protein sequence ID" value="MQW40129.1"/>
    <property type="molecule type" value="Genomic_DNA"/>
</dbReference>
<reference evidence="4 5" key="1">
    <citation type="submission" date="2019-10" db="EMBL/GenBank/DDBJ databases">
        <authorList>
            <person name="Dong K."/>
        </authorList>
    </citation>
    <scope>NUCLEOTIDE SEQUENCE [LARGE SCALE GENOMIC DNA]</scope>
    <source>
        <strain evidence="4 5">DSM 28960</strain>
    </source>
</reference>
<dbReference type="InterPro" id="IPR036390">
    <property type="entry name" value="WH_DNA-bd_sf"/>
</dbReference>
<dbReference type="InterPro" id="IPR026881">
    <property type="entry name" value="WYL_dom"/>
</dbReference>
<name>A0A7X1ZA88_9LACT</name>
<dbReference type="GO" id="GO:0003700">
    <property type="term" value="F:DNA-binding transcription factor activity"/>
    <property type="evidence" value="ECO:0007669"/>
    <property type="project" value="InterPro"/>
</dbReference>
<dbReference type="SUPFAM" id="SSF46785">
    <property type="entry name" value="Winged helix' DNA-binding domain"/>
    <property type="match status" value="1"/>
</dbReference>
<dbReference type="AlphaFoldDB" id="A0A7X1ZA88"/>
<dbReference type="OrthoDB" id="9815009at2"/>
<gene>
    <name evidence="4" type="ORF">GHI93_09340</name>
</gene>
<dbReference type="Proteomes" id="UP000439550">
    <property type="component" value="Unassembled WGS sequence"/>
</dbReference>
<evidence type="ECO:0000256" key="2">
    <source>
        <dbReference type="ARBA" id="ARBA00023163"/>
    </source>
</evidence>
<dbReference type="Gene3D" id="1.10.10.10">
    <property type="entry name" value="Winged helix-like DNA-binding domain superfamily/Winged helix DNA-binding domain"/>
    <property type="match status" value="1"/>
</dbReference>
<organism evidence="4 5">
    <name type="scientific">Lactococcus hircilactis</name>
    <dbReference type="NCBI Taxonomy" id="1494462"/>
    <lineage>
        <taxon>Bacteria</taxon>
        <taxon>Bacillati</taxon>
        <taxon>Bacillota</taxon>
        <taxon>Bacilli</taxon>
        <taxon>Lactobacillales</taxon>
        <taxon>Streptococcaceae</taxon>
        <taxon>Lactococcus</taxon>
    </lineage>
</organism>
<dbReference type="InterPro" id="IPR051534">
    <property type="entry name" value="CBASS_pafABC_assoc_protein"/>
</dbReference>
<dbReference type="SMART" id="SM00420">
    <property type="entry name" value="HTH_DEOR"/>
    <property type="match status" value="1"/>
</dbReference>
<dbReference type="PANTHER" id="PTHR34580">
    <property type="match status" value="1"/>
</dbReference>
<dbReference type="InterPro" id="IPR036388">
    <property type="entry name" value="WH-like_DNA-bd_sf"/>
</dbReference>
<dbReference type="InterPro" id="IPR028349">
    <property type="entry name" value="PafC-like"/>
</dbReference>
<protein>
    <submittedName>
        <fullName evidence="4">WYL domain-containing protein</fullName>
    </submittedName>
</protein>
<dbReference type="PROSITE" id="PS51000">
    <property type="entry name" value="HTH_DEOR_2"/>
    <property type="match status" value="1"/>
</dbReference>
<evidence type="ECO:0000313" key="4">
    <source>
        <dbReference type="EMBL" id="MQW40129.1"/>
    </source>
</evidence>
<dbReference type="RefSeq" id="WP_153496787.1">
    <property type="nucleotide sequence ID" value="NZ_CAXYUY010000003.1"/>
</dbReference>
<dbReference type="Pfam" id="PF08279">
    <property type="entry name" value="HTH_11"/>
    <property type="match status" value="1"/>
</dbReference>
<keyword evidence="2" id="KW-0804">Transcription</keyword>
<proteinExistence type="predicted"/>
<keyword evidence="5" id="KW-1185">Reference proteome</keyword>
<keyword evidence="1" id="KW-0805">Transcription regulation</keyword>
<dbReference type="InterPro" id="IPR013196">
    <property type="entry name" value="HTH_11"/>
</dbReference>
<evidence type="ECO:0000313" key="5">
    <source>
        <dbReference type="Proteomes" id="UP000439550"/>
    </source>
</evidence>
<sequence length="304" mass="35691">MKIERLLGIIFYLLRHQHVSAQQLAQKFEVSKRTIIRDMETLSLSGIPVFSTSGIKGGYELLDTFELNQTLTNAQDFKNVWEALKTLQTVLEDENLEHTMNKIQVKMPHPSISEDVLVDFGIVRENEFLSVLTKQITAAIAQKKVILFHYKNSEKEREVEPIALNYRWYSWYLIAHDMQCQQTRIFKLSRMSELRVTKKQLQKEIQDKAQFVEECWKNDARPKTKLTLFCEKEIKSEIMEYFRPSILSVDERGNFICSFDVVESERLWFGLLLSFGDSVKIIAPEKIKNKMITQVKKIIEQMEK</sequence>
<dbReference type="PANTHER" id="PTHR34580:SF1">
    <property type="entry name" value="PROTEIN PAFC"/>
    <property type="match status" value="1"/>
</dbReference>
<feature type="domain" description="HTH deoR-type" evidence="3">
    <location>
        <begin position="2"/>
        <end position="57"/>
    </location>
</feature>
<evidence type="ECO:0000256" key="1">
    <source>
        <dbReference type="ARBA" id="ARBA00023015"/>
    </source>
</evidence>
<dbReference type="Pfam" id="PF13280">
    <property type="entry name" value="WYL"/>
    <property type="match status" value="1"/>
</dbReference>
<dbReference type="PIRSF" id="PIRSF016838">
    <property type="entry name" value="PafC"/>
    <property type="match status" value="1"/>
</dbReference>
<accession>A0A7X1ZA88</accession>